<dbReference type="Proteomes" id="UP000739538">
    <property type="component" value="Unassembled WGS sequence"/>
</dbReference>
<dbReference type="NCBIfam" id="NF033546">
    <property type="entry name" value="transpos_IS21"/>
    <property type="match status" value="1"/>
</dbReference>
<feature type="region of interest" description="Disordered" evidence="1">
    <location>
        <begin position="295"/>
        <end position="318"/>
    </location>
</feature>
<feature type="domain" description="Integrase catalytic" evidence="2">
    <location>
        <begin position="39"/>
        <end position="226"/>
    </location>
</feature>
<proteinExistence type="predicted"/>
<dbReference type="PROSITE" id="PS50994">
    <property type="entry name" value="INTEGRASE"/>
    <property type="match status" value="1"/>
</dbReference>
<reference evidence="3" key="2">
    <citation type="journal article" date="2021" name="Microbiome">
        <title>Successional dynamics and alternative stable states in a saline activated sludge microbial community over 9 years.</title>
        <authorList>
            <person name="Wang Y."/>
            <person name="Ye J."/>
            <person name="Ju F."/>
            <person name="Liu L."/>
            <person name="Boyd J.A."/>
            <person name="Deng Y."/>
            <person name="Parks D.H."/>
            <person name="Jiang X."/>
            <person name="Yin X."/>
            <person name="Woodcroft B.J."/>
            <person name="Tyson G.W."/>
            <person name="Hugenholtz P."/>
            <person name="Polz M.F."/>
            <person name="Zhang T."/>
        </authorList>
    </citation>
    <scope>NUCLEOTIDE SEQUENCE</scope>
    <source>
        <strain evidence="3">HKST-UBA02</strain>
    </source>
</reference>
<feature type="region of interest" description="Disordered" evidence="1">
    <location>
        <begin position="403"/>
        <end position="425"/>
    </location>
</feature>
<protein>
    <submittedName>
        <fullName evidence="3">IS21 family transposase</fullName>
    </submittedName>
</protein>
<sequence>SELSHPGVTLQLLWIEYIQEHPDGYQYSRFCDLYRDFRRKLHPTMRQVHRSGEKIFVDFSGKRPEIVDPETGELRQVELFVGAFGASHFFYAEAVPSQELPHWIAAHVRMFEYFGGVSQVLVPDNLKSGVRAPCRYEPEVNRTYEEMARHYGAVVIPARSGKPRDKSKVENSVLLVQRWILAALRHRTFFSLAELNRSIRELLSPLNDRPLQKLGVSRRELFEQLDRPALQPLPRNRYEIGIWKRCRVNIDYHIEVEKNVYSVPFSLLREEVEARITGTTVEVFHKNTRIASHRRLPGRGRASTQSEHMPSSHRAHAEWTPSRILSWAQKTGPATGDLVAHILKSRPHPEQGYRACLGILRLGKRYGDSRLESACERALHLRSYSYRTVKNILASGVDRCPLEEPTTSTISLPSHENVRGSDYYD</sequence>
<evidence type="ECO:0000313" key="3">
    <source>
        <dbReference type="EMBL" id="MCA9759569.1"/>
    </source>
</evidence>
<organism evidence="3 4">
    <name type="scientific">Eiseniibacteriota bacterium</name>
    <dbReference type="NCBI Taxonomy" id="2212470"/>
    <lineage>
        <taxon>Bacteria</taxon>
        <taxon>Candidatus Eiseniibacteriota</taxon>
    </lineage>
</organism>
<feature type="non-terminal residue" evidence="3">
    <location>
        <position position="1"/>
    </location>
</feature>
<dbReference type="Pfam" id="PF22483">
    <property type="entry name" value="Mu-transpos_C_2"/>
    <property type="match status" value="1"/>
</dbReference>
<comment type="caution">
    <text evidence="3">The sequence shown here is derived from an EMBL/GenBank/DDBJ whole genome shotgun (WGS) entry which is preliminary data.</text>
</comment>
<accession>A0A956NLW3</accession>
<dbReference type="GO" id="GO:0015074">
    <property type="term" value="P:DNA integration"/>
    <property type="evidence" value="ECO:0007669"/>
    <property type="project" value="InterPro"/>
</dbReference>
<dbReference type="InterPro" id="IPR054353">
    <property type="entry name" value="IstA-like_C"/>
</dbReference>
<reference evidence="3" key="1">
    <citation type="submission" date="2020-04" db="EMBL/GenBank/DDBJ databases">
        <authorList>
            <person name="Zhang T."/>
        </authorList>
    </citation>
    <scope>NUCLEOTIDE SEQUENCE</scope>
    <source>
        <strain evidence="3">HKST-UBA02</strain>
    </source>
</reference>
<evidence type="ECO:0000259" key="2">
    <source>
        <dbReference type="PROSITE" id="PS50994"/>
    </source>
</evidence>
<dbReference type="PANTHER" id="PTHR35004:SF8">
    <property type="entry name" value="TRANSPOSASE RV3428C-RELATED"/>
    <property type="match status" value="1"/>
</dbReference>
<dbReference type="EMBL" id="JAGQHS010000395">
    <property type="protein sequence ID" value="MCA9759569.1"/>
    <property type="molecule type" value="Genomic_DNA"/>
</dbReference>
<evidence type="ECO:0000256" key="1">
    <source>
        <dbReference type="SAM" id="MobiDB-lite"/>
    </source>
</evidence>
<dbReference type="InterPro" id="IPR001584">
    <property type="entry name" value="Integrase_cat-core"/>
</dbReference>
<feature type="compositionally biased region" description="Polar residues" evidence="1">
    <location>
        <begin position="405"/>
        <end position="414"/>
    </location>
</feature>
<name>A0A956NLW3_UNCEI</name>
<evidence type="ECO:0000313" key="4">
    <source>
        <dbReference type="Proteomes" id="UP000739538"/>
    </source>
</evidence>
<dbReference type="InterPro" id="IPR012337">
    <property type="entry name" value="RNaseH-like_sf"/>
</dbReference>
<dbReference type="SUPFAM" id="SSF53098">
    <property type="entry name" value="Ribonuclease H-like"/>
    <property type="match status" value="1"/>
</dbReference>
<gene>
    <name evidence="3" type="primary">istA</name>
    <name evidence="3" type="ORF">KDA27_27485</name>
</gene>
<dbReference type="AlphaFoldDB" id="A0A956NLW3"/>
<dbReference type="PANTHER" id="PTHR35004">
    <property type="entry name" value="TRANSPOSASE RV3428C-RELATED"/>
    <property type="match status" value="1"/>
</dbReference>